<name>A0A381U1Q7_9ZZZZ</name>
<protein>
    <recommendedName>
        <fullName evidence="2">Alcohol dehydrogenase-like N-terminal domain-containing protein</fullName>
    </recommendedName>
</protein>
<feature type="non-terminal residue" evidence="3">
    <location>
        <position position="157"/>
    </location>
</feature>
<proteinExistence type="predicted"/>
<evidence type="ECO:0000256" key="1">
    <source>
        <dbReference type="ARBA" id="ARBA00022857"/>
    </source>
</evidence>
<gene>
    <name evidence="3" type="ORF">METZ01_LOCUS74432</name>
</gene>
<accession>A0A381U1Q7</accession>
<dbReference type="InterPro" id="IPR013154">
    <property type="entry name" value="ADH-like_N"/>
</dbReference>
<keyword evidence="1" id="KW-0521">NADP</keyword>
<dbReference type="PANTHER" id="PTHR44154:SF1">
    <property type="entry name" value="QUINONE OXIDOREDUCTASE"/>
    <property type="match status" value="1"/>
</dbReference>
<dbReference type="PANTHER" id="PTHR44154">
    <property type="entry name" value="QUINONE OXIDOREDUCTASE"/>
    <property type="match status" value="1"/>
</dbReference>
<dbReference type="SUPFAM" id="SSF50129">
    <property type="entry name" value="GroES-like"/>
    <property type="match status" value="1"/>
</dbReference>
<sequence>MNELPKTMKGVWLTGHGELEKLDVRSDIPVPKPTANDVLIRVGAAAVNNTDINTRTAWYSKGDVTSKDASWAGKAIEFPCVQGIDVCGHIVAVGENVSKNRIGERVLVEPCLREVKGKALSKPCFLGSECDGGFAEFVAVASRHAYQVKSTLSDVEL</sequence>
<dbReference type="InterPro" id="IPR011032">
    <property type="entry name" value="GroES-like_sf"/>
</dbReference>
<organism evidence="3">
    <name type="scientific">marine metagenome</name>
    <dbReference type="NCBI Taxonomy" id="408172"/>
    <lineage>
        <taxon>unclassified sequences</taxon>
        <taxon>metagenomes</taxon>
        <taxon>ecological metagenomes</taxon>
    </lineage>
</organism>
<reference evidence="3" key="1">
    <citation type="submission" date="2018-05" db="EMBL/GenBank/DDBJ databases">
        <authorList>
            <person name="Lanie J.A."/>
            <person name="Ng W.-L."/>
            <person name="Kazmierczak K.M."/>
            <person name="Andrzejewski T.M."/>
            <person name="Davidsen T.M."/>
            <person name="Wayne K.J."/>
            <person name="Tettelin H."/>
            <person name="Glass J.I."/>
            <person name="Rusch D."/>
            <person name="Podicherti R."/>
            <person name="Tsui H.-C.T."/>
            <person name="Winkler M.E."/>
        </authorList>
    </citation>
    <scope>NUCLEOTIDE SEQUENCE</scope>
</reference>
<dbReference type="Pfam" id="PF08240">
    <property type="entry name" value="ADH_N"/>
    <property type="match status" value="1"/>
</dbReference>
<dbReference type="InterPro" id="IPR051603">
    <property type="entry name" value="Zinc-ADH_QOR/CCCR"/>
</dbReference>
<dbReference type="AlphaFoldDB" id="A0A381U1Q7"/>
<evidence type="ECO:0000313" key="3">
    <source>
        <dbReference type="EMBL" id="SVA21578.1"/>
    </source>
</evidence>
<dbReference type="Gene3D" id="3.90.180.10">
    <property type="entry name" value="Medium-chain alcohol dehydrogenases, catalytic domain"/>
    <property type="match status" value="1"/>
</dbReference>
<dbReference type="EMBL" id="UINC01005476">
    <property type="protein sequence ID" value="SVA21578.1"/>
    <property type="molecule type" value="Genomic_DNA"/>
</dbReference>
<feature type="domain" description="Alcohol dehydrogenase-like N-terminal" evidence="2">
    <location>
        <begin position="35"/>
        <end position="148"/>
    </location>
</feature>
<evidence type="ECO:0000259" key="2">
    <source>
        <dbReference type="Pfam" id="PF08240"/>
    </source>
</evidence>